<accession>X8DKX7</accession>
<reference evidence="2" key="1">
    <citation type="submission" date="2014-01" db="EMBL/GenBank/DDBJ databases">
        <authorList>
            <person name="Brown-Elliot B."/>
            <person name="Wallace R."/>
            <person name="Lenaerts A."/>
            <person name="Ordway D."/>
            <person name="DeGroote M.A."/>
            <person name="Parker T."/>
            <person name="Sizemore C."/>
            <person name="Tallon L.J."/>
            <person name="Sadzewicz L.K."/>
            <person name="Sengamalay N."/>
            <person name="Fraser C.M."/>
            <person name="Hine E."/>
            <person name="Shefchek K.A."/>
            <person name="Das S.P."/>
            <person name="Tettelin H."/>
        </authorList>
    </citation>
    <scope>NUCLEOTIDE SEQUENCE [LARGE SCALE GENOMIC DNA]</scope>
    <source>
        <strain evidence="2">4042</strain>
    </source>
</reference>
<organism evidence="2">
    <name type="scientific">Mycobacterium xenopi 4042</name>
    <dbReference type="NCBI Taxonomy" id="1299334"/>
    <lineage>
        <taxon>Bacteria</taxon>
        <taxon>Bacillati</taxon>
        <taxon>Actinomycetota</taxon>
        <taxon>Actinomycetes</taxon>
        <taxon>Mycobacteriales</taxon>
        <taxon>Mycobacteriaceae</taxon>
        <taxon>Mycobacterium</taxon>
    </lineage>
</organism>
<dbReference type="PATRIC" id="fig|1299334.3.peg.1825"/>
<comment type="caution">
    <text evidence="2">The sequence shown here is derived from an EMBL/GenBank/DDBJ whole genome shotgun (WGS) entry which is preliminary data.</text>
</comment>
<proteinExistence type="predicted"/>
<evidence type="ECO:0000256" key="1">
    <source>
        <dbReference type="SAM" id="MobiDB-lite"/>
    </source>
</evidence>
<dbReference type="AlphaFoldDB" id="X8DKX7"/>
<evidence type="ECO:0000313" key="2">
    <source>
        <dbReference type="EMBL" id="EUA68353.1"/>
    </source>
</evidence>
<dbReference type="EMBL" id="JAOB01000016">
    <property type="protein sequence ID" value="EUA68353.1"/>
    <property type="molecule type" value="Genomic_DNA"/>
</dbReference>
<name>X8DKX7_MYCXE</name>
<protein>
    <submittedName>
        <fullName evidence="2">Uncharacterized protein</fullName>
    </submittedName>
</protein>
<gene>
    <name evidence="2" type="ORF">I553_10477</name>
</gene>
<sequence>MGTAAMASKIKSEIRACLYACSSKIVARLRQNSPPMNNDRLQSNTIGRAAIEQT</sequence>
<feature type="region of interest" description="Disordered" evidence="1">
    <location>
        <begin position="32"/>
        <end position="54"/>
    </location>
</feature>